<keyword evidence="1" id="KW-0812">Transmembrane</keyword>
<evidence type="ECO:0000313" key="3">
    <source>
        <dbReference type="EMBL" id="PST40725.1"/>
    </source>
</evidence>
<proteinExistence type="predicted"/>
<feature type="transmembrane region" description="Helical" evidence="1">
    <location>
        <begin position="154"/>
        <end position="180"/>
    </location>
</feature>
<dbReference type="Proteomes" id="UP000241201">
    <property type="component" value="Unassembled WGS sequence"/>
</dbReference>
<keyword evidence="1" id="KW-1133">Transmembrane helix</keyword>
<sequence>MKKKRPILLCSLTIVLMCLLTISSTFQTICVKTLGDNYLDALTINQIVDLVIDQDENIQFKQLQQLQIDLRMNKELYNFNCYAFDYTIRHINDEKIQLDQKKINQFSKSCYTIIKENHDTNVKVSDISKIVKENHFWKKLTHNMKKKMKSFSQAFIFIYSMVESLIFKMILILLILVLFIKIYALNKKAFSLFLTVIFIVKSLVDYLMILSIELSKTFYIKMLNIPITSIETSSYLLIATICLTVGMFLLIGHILKTG</sequence>
<reference evidence="4" key="1">
    <citation type="submission" date="2018-03" db="EMBL/GenBank/DDBJ databases">
        <title>Lachnoclostridium SNUG30370 gen.nov., sp.nov., isolated from human faeces.</title>
        <authorList>
            <person name="Seo B."/>
            <person name="Jeon K."/>
            <person name="Ko G."/>
        </authorList>
    </citation>
    <scope>NUCLEOTIDE SEQUENCE [LARGE SCALE GENOMIC DNA]</scope>
    <source>
        <strain evidence="4">SNUG30370</strain>
    </source>
</reference>
<evidence type="ECO:0000313" key="4">
    <source>
        <dbReference type="Proteomes" id="UP000241201"/>
    </source>
</evidence>
<keyword evidence="1" id="KW-0472">Membrane</keyword>
<accession>A0A2T3FZK4</accession>
<feature type="chain" id="PRO_5038442115" evidence="2">
    <location>
        <begin position="28"/>
        <end position="258"/>
    </location>
</feature>
<dbReference type="AlphaFoldDB" id="A0A2T3FZK4"/>
<keyword evidence="2" id="KW-0732">Signal</keyword>
<feature type="transmembrane region" description="Helical" evidence="1">
    <location>
        <begin position="192"/>
        <end position="212"/>
    </location>
</feature>
<gene>
    <name evidence="3" type="ORF">C7U55_05530</name>
</gene>
<feature type="signal peptide" evidence="2">
    <location>
        <begin position="1"/>
        <end position="27"/>
    </location>
</feature>
<name>A0A2T3FZK4_9FIRM</name>
<dbReference type="RefSeq" id="WP_106987717.1">
    <property type="nucleotide sequence ID" value="NZ_DAWBWI010000390.1"/>
</dbReference>
<evidence type="ECO:0000256" key="2">
    <source>
        <dbReference type="SAM" id="SignalP"/>
    </source>
</evidence>
<dbReference type="EMBL" id="PYLP01000005">
    <property type="protein sequence ID" value="PST40725.1"/>
    <property type="molecule type" value="Genomic_DNA"/>
</dbReference>
<organism evidence="3 4">
    <name type="scientific">Faecalibacillus faecis</name>
    <dbReference type="NCBI Taxonomy" id="1982628"/>
    <lineage>
        <taxon>Bacteria</taxon>
        <taxon>Bacillati</taxon>
        <taxon>Bacillota</taxon>
        <taxon>Erysipelotrichia</taxon>
        <taxon>Erysipelotrichales</taxon>
        <taxon>Coprobacillaceae</taxon>
        <taxon>Faecalibacillus</taxon>
    </lineage>
</organism>
<keyword evidence="4" id="KW-1185">Reference proteome</keyword>
<feature type="transmembrane region" description="Helical" evidence="1">
    <location>
        <begin position="232"/>
        <end position="255"/>
    </location>
</feature>
<comment type="caution">
    <text evidence="3">The sequence shown here is derived from an EMBL/GenBank/DDBJ whole genome shotgun (WGS) entry which is preliminary data.</text>
</comment>
<evidence type="ECO:0000256" key="1">
    <source>
        <dbReference type="SAM" id="Phobius"/>
    </source>
</evidence>
<dbReference type="GeneID" id="77470554"/>
<protein>
    <submittedName>
        <fullName evidence="3">Uncharacterized protein</fullName>
    </submittedName>
</protein>